<dbReference type="PANTHER" id="PTHR34407:SF1">
    <property type="entry name" value="SGNH HYDROLASE-TYPE ESTERASE DOMAIN-CONTAINING PROTEIN"/>
    <property type="match status" value="1"/>
</dbReference>
<organism evidence="2 3">
    <name type="scientific">Paenibacillus lautus</name>
    <name type="common">Bacillus lautus</name>
    <dbReference type="NCBI Taxonomy" id="1401"/>
    <lineage>
        <taxon>Bacteria</taxon>
        <taxon>Bacillati</taxon>
        <taxon>Bacillota</taxon>
        <taxon>Bacilli</taxon>
        <taxon>Bacillales</taxon>
        <taxon>Paenibacillaceae</taxon>
        <taxon>Paenibacillus</taxon>
    </lineage>
</organism>
<dbReference type="SUPFAM" id="SSF52266">
    <property type="entry name" value="SGNH hydrolase"/>
    <property type="match status" value="1"/>
</dbReference>
<protein>
    <submittedName>
        <fullName evidence="2">SGNH/GDSL hydrolase family protein</fullName>
    </submittedName>
</protein>
<dbReference type="PANTHER" id="PTHR34407">
    <property type="entry name" value="EXPRESSED PROTEIN"/>
    <property type="match status" value="1"/>
</dbReference>
<dbReference type="EMBL" id="CP032412">
    <property type="protein sequence ID" value="AYB44727.1"/>
    <property type="molecule type" value="Genomic_DNA"/>
</dbReference>
<dbReference type="Proteomes" id="UP000266552">
    <property type="component" value="Chromosome"/>
</dbReference>
<accession>A0A385TQM9</accession>
<dbReference type="InterPro" id="IPR013830">
    <property type="entry name" value="SGNH_hydro"/>
</dbReference>
<sequence>MGRLRQRIEGSETGSLSRNFADGLRSIRQIIGGQLSSCGCHEVIPTFICGCRSKPIGHSAFSLFQGYLWRRHRNESREGDHVSDYNKGRDRTAFIVHRGGLPHVKAKLAGKEQVTVAFLGGSITEGAGASAADETSWRALTAHYLRERFGNSRIHSINAGVGGTDSSLGAHRLREHVLSVGNIDLLFVEFSVNDGSDREESIRGMEGIVRQCRRLSPGTDLCFIYTGSERNLARIRPYPIAVHEEVAEHYGIPSVDFAAGIYGMLTNGEVAWSSLAPDGYHPNDEGHEIYAGFLQGYLEELLSTEGDSLMLNHCGHLPVEPLLAGNYEYAEMLPYELADYTGDFHIRKLPVGSKLMNWRYATDHRYSDHPNASFTFIVEGQGGGLLLLCGPDTGIFEYAINGGSFVRVNPFDEWCLNAYRPVSVHFPRFQARGPISIMVRNTGLKDKRSQGTGMRVLKLLAN</sequence>
<evidence type="ECO:0000313" key="3">
    <source>
        <dbReference type="Proteomes" id="UP000266552"/>
    </source>
</evidence>
<dbReference type="Pfam" id="PF13472">
    <property type="entry name" value="Lipase_GDSL_2"/>
    <property type="match status" value="1"/>
</dbReference>
<dbReference type="KEGG" id="plw:D5F53_16235"/>
<gene>
    <name evidence="2" type="ORF">D5F53_16235</name>
</gene>
<keyword evidence="3" id="KW-1185">Reference proteome</keyword>
<reference evidence="2 3" key="1">
    <citation type="submission" date="2018-09" db="EMBL/GenBank/DDBJ databases">
        <title>Genome Sequence of Paenibacillus lautus Strain E7593-69, Azo Dye-Degrading Bacteria, Isolated from Commercial Tattoo Inks.</title>
        <authorList>
            <person name="Nho S.W."/>
            <person name="Kim S.-J."/>
            <person name="Kweon O."/>
            <person name="Cerniglia C.E."/>
        </authorList>
    </citation>
    <scope>NUCLEOTIDE SEQUENCE [LARGE SCALE GENOMIC DNA]</scope>
    <source>
        <strain evidence="2 3">E7593-69</strain>
    </source>
</reference>
<evidence type="ECO:0000313" key="2">
    <source>
        <dbReference type="EMBL" id="AYB44727.1"/>
    </source>
</evidence>
<dbReference type="CDD" id="cd00229">
    <property type="entry name" value="SGNH_hydrolase"/>
    <property type="match status" value="1"/>
</dbReference>
<dbReference type="InterPro" id="IPR036514">
    <property type="entry name" value="SGNH_hydro_sf"/>
</dbReference>
<dbReference type="Gene3D" id="3.40.50.1110">
    <property type="entry name" value="SGNH hydrolase"/>
    <property type="match status" value="1"/>
</dbReference>
<feature type="domain" description="SGNH hydrolase-type esterase" evidence="1">
    <location>
        <begin position="118"/>
        <end position="289"/>
    </location>
</feature>
<dbReference type="AlphaFoldDB" id="A0A385TQM9"/>
<proteinExistence type="predicted"/>
<dbReference type="GO" id="GO:0016787">
    <property type="term" value="F:hydrolase activity"/>
    <property type="evidence" value="ECO:0007669"/>
    <property type="project" value="UniProtKB-KW"/>
</dbReference>
<keyword evidence="2" id="KW-0378">Hydrolase</keyword>
<name>A0A385TQM9_PAELA</name>
<evidence type="ECO:0000259" key="1">
    <source>
        <dbReference type="Pfam" id="PF13472"/>
    </source>
</evidence>